<reference evidence="2 3" key="1">
    <citation type="submission" date="2018-12" db="EMBL/GenBank/DDBJ databases">
        <authorList>
            <person name="Li F."/>
        </authorList>
    </citation>
    <scope>NUCLEOTIDE SEQUENCE [LARGE SCALE GENOMIC DNA]</scope>
    <source>
        <strain evidence="2 3">11W25H-1</strain>
    </source>
</reference>
<evidence type="ECO:0000256" key="1">
    <source>
        <dbReference type="SAM" id="Phobius"/>
    </source>
</evidence>
<feature type="transmembrane region" description="Helical" evidence="1">
    <location>
        <begin position="52"/>
        <end position="70"/>
    </location>
</feature>
<dbReference type="OrthoDB" id="5123825at2"/>
<keyword evidence="3" id="KW-1185">Reference proteome</keyword>
<dbReference type="EMBL" id="RZNB01000001">
    <property type="protein sequence ID" value="RWZ52515.1"/>
    <property type="molecule type" value="Genomic_DNA"/>
</dbReference>
<keyword evidence="1" id="KW-1133">Transmembrane helix</keyword>
<keyword evidence="1" id="KW-0812">Transmembrane</keyword>
<evidence type="ECO:0000313" key="3">
    <source>
        <dbReference type="Proteomes" id="UP000288547"/>
    </source>
</evidence>
<comment type="caution">
    <text evidence="2">The sequence shown here is derived from an EMBL/GenBank/DDBJ whole genome shotgun (WGS) entry which is preliminary data.</text>
</comment>
<organism evidence="2 3">
    <name type="scientific">Labedella phragmitis</name>
    <dbReference type="NCBI Taxonomy" id="2498849"/>
    <lineage>
        <taxon>Bacteria</taxon>
        <taxon>Bacillati</taxon>
        <taxon>Actinomycetota</taxon>
        <taxon>Actinomycetes</taxon>
        <taxon>Micrococcales</taxon>
        <taxon>Microbacteriaceae</taxon>
        <taxon>Labedella</taxon>
    </lineage>
</organism>
<proteinExistence type="predicted"/>
<sequence length="102" mass="10920">MNHSDAGKQRPSSLQLVAAVLLFSLGVAITCVRFPPADAAGWIARSLNAPLGVPFLIAALLFGSVVWILKVHGTRFRLFRRISLIAAVVSVVIGIFMISSFS</sequence>
<dbReference type="RefSeq" id="WP_128493358.1">
    <property type="nucleotide sequence ID" value="NZ_RZNB01000001.1"/>
</dbReference>
<feature type="transmembrane region" description="Helical" evidence="1">
    <location>
        <begin position="82"/>
        <end position="101"/>
    </location>
</feature>
<accession>A0A3S4DNI9</accession>
<evidence type="ECO:0000313" key="2">
    <source>
        <dbReference type="EMBL" id="RWZ52515.1"/>
    </source>
</evidence>
<protein>
    <submittedName>
        <fullName evidence="2">Uncharacterized protein</fullName>
    </submittedName>
</protein>
<dbReference type="Proteomes" id="UP000288547">
    <property type="component" value="Unassembled WGS sequence"/>
</dbReference>
<keyword evidence="1" id="KW-0472">Membrane</keyword>
<name>A0A3S4DNI9_9MICO</name>
<gene>
    <name evidence="2" type="ORF">ELQ90_00720</name>
</gene>
<dbReference type="AlphaFoldDB" id="A0A3S4DNI9"/>